<dbReference type="Proteomes" id="UP000886785">
    <property type="component" value="Unassembled WGS sequence"/>
</dbReference>
<dbReference type="AlphaFoldDB" id="A0A9D1DS24"/>
<dbReference type="EMBL" id="DVHF01000107">
    <property type="protein sequence ID" value="HIR57829.1"/>
    <property type="molecule type" value="Genomic_DNA"/>
</dbReference>
<protein>
    <submittedName>
        <fullName evidence="2">Uncharacterized protein</fullName>
    </submittedName>
</protein>
<comment type="caution">
    <text evidence="2">The sequence shown here is derived from an EMBL/GenBank/DDBJ whole genome shotgun (WGS) entry which is preliminary data.</text>
</comment>
<reference evidence="2" key="1">
    <citation type="submission" date="2020-10" db="EMBL/GenBank/DDBJ databases">
        <authorList>
            <person name="Gilroy R."/>
        </authorList>
    </citation>
    <scope>NUCLEOTIDE SEQUENCE</scope>
    <source>
        <strain evidence="2">ChiSjej1B19-7085</strain>
    </source>
</reference>
<proteinExistence type="predicted"/>
<organism evidence="2 3">
    <name type="scientific">Candidatus Gallacutalibacter pullicola</name>
    <dbReference type="NCBI Taxonomy" id="2840830"/>
    <lineage>
        <taxon>Bacteria</taxon>
        <taxon>Bacillati</taxon>
        <taxon>Bacillota</taxon>
        <taxon>Clostridia</taxon>
        <taxon>Eubacteriales</taxon>
        <taxon>Candidatus Gallacutalibacter</taxon>
    </lineage>
</organism>
<sequence>MEKEYEILKYINLNLNTLIQNQAVIFQKLEAISQRLDKLECADRKNTASPQTQEQETKSD</sequence>
<evidence type="ECO:0000313" key="2">
    <source>
        <dbReference type="EMBL" id="HIR57829.1"/>
    </source>
</evidence>
<gene>
    <name evidence="2" type="ORF">IAA54_09165</name>
</gene>
<name>A0A9D1DS24_9FIRM</name>
<accession>A0A9D1DS24</accession>
<feature type="region of interest" description="Disordered" evidence="1">
    <location>
        <begin position="40"/>
        <end position="60"/>
    </location>
</feature>
<reference evidence="2" key="2">
    <citation type="journal article" date="2021" name="PeerJ">
        <title>Extensive microbial diversity within the chicken gut microbiome revealed by metagenomics and culture.</title>
        <authorList>
            <person name="Gilroy R."/>
            <person name="Ravi A."/>
            <person name="Getino M."/>
            <person name="Pursley I."/>
            <person name="Horton D.L."/>
            <person name="Alikhan N.F."/>
            <person name="Baker D."/>
            <person name="Gharbi K."/>
            <person name="Hall N."/>
            <person name="Watson M."/>
            <person name="Adriaenssens E.M."/>
            <person name="Foster-Nyarko E."/>
            <person name="Jarju S."/>
            <person name="Secka A."/>
            <person name="Antonio M."/>
            <person name="Oren A."/>
            <person name="Chaudhuri R.R."/>
            <person name="La Ragione R."/>
            <person name="Hildebrand F."/>
            <person name="Pallen M.J."/>
        </authorList>
    </citation>
    <scope>NUCLEOTIDE SEQUENCE</scope>
    <source>
        <strain evidence="2">ChiSjej1B19-7085</strain>
    </source>
</reference>
<evidence type="ECO:0000256" key="1">
    <source>
        <dbReference type="SAM" id="MobiDB-lite"/>
    </source>
</evidence>
<evidence type="ECO:0000313" key="3">
    <source>
        <dbReference type="Proteomes" id="UP000886785"/>
    </source>
</evidence>